<dbReference type="InterPro" id="IPR002110">
    <property type="entry name" value="Ankyrin_rpt"/>
</dbReference>
<dbReference type="Gene3D" id="3.10.260.10">
    <property type="entry name" value="Transcription regulator HTH, APSES-type DNA-binding domain"/>
    <property type="match status" value="1"/>
</dbReference>
<dbReference type="FunFam" id="1.25.40.20:FF:000291">
    <property type="entry name" value="APSES transcription factor, putative"/>
    <property type="match status" value="1"/>
</dbReference>
<dbReference type="GO" id="GO:0048315">
    <property type="term" value="P:conidium formation"/>
    <property type="evidence" value="ECO:0007669"/>
    <property type="project" value="UniProtKB-KW"/>
</dbReference>
<dbReference type="OrthoDB" id="6718656at2759"/>
<dbReference type="Pfam" id="PF00023">
    <property type="entry name" value="Ank"/>
    <property type="match status" value="1"/>
</dbReference>
<feature type="repeat" description="ANK" evidence="5">
    <location>
        <begin position="398"/>
        <end position="430"/>
    </location>
</feature>
<feature type="compositionally biased region" description="Low complexity" evidence="7">
    <location>
        <begin position="176"/>
        <end position="186"/>
    </location>
</feature>
<protein>
    <recommendedName>
        <fullName evidence="8">HTH APSES-type domain-containing protein</fullName>
    </recommendedName>
</protein>
<dbReference type="GO" id="GO:0003677">
    <property type="term" value="F:DNA binding"/>
    <property type="evidence" value="ECO:0007669"/>
    <property type="project" value="InterPro"/>
</dbReference>
<sequence length="744" mass="82193">MPPAAPDGKIYSATYSNVPVYEFNVAGNHVMRRRADDWINATHILKVADFDKPARTRILEREVQKGVHEKVQGGYGKYQGTWVPLHDGRMLAERNGVVDKLLPIFDFVPGDRSPPPAPKHATAATNRPKAPRQTAAARRNGNNMYSLENLQSAFVTAQSQASQVSEEPPYEEAHSHIQSQSQSQSHPYREETPDNETVVSESMLGDQDMLHASQYSTGSSRKRKRGAVDQMSVQDQQHQMWADALLDYFMLLDSDDQFNAPPEPPPNVNLDRPIDDKGHSAMHWAAAMGDVAVVKELLRRGARIDCLSNNLETPLMRAVMFTNNYDKKSMPAMVKILQQTVVRTDWFGSTVFHHIAATTSSSNKFVCARYYMDELINKLLETWIPDEVSRVLNMQDQNGDTAIMIAARNGARKCVRSLLGRNVAVEIPNKRGETADDLIRELNQRRRLHPRQRQASSSPFAPPPDRNGHLDHLSNISGPGNGHSSNSLLATSGVGNPLNTSNPFSALSISALAVRYPHNSSTPSYSSQTASHLMTKVAPTLLEKCSELALAYESELQEKEAEALDAERVVKKRQAEIEAIRRQIADLNHDSGGGMFGGMMGGRGDEEEDKRQQADLDACVSSAISLLEVEQKSVLRDIISKTPMSNHASNHASSTAEDVSDRLRLTLLLLAAQRERRMLVSEVVRNMSVAGIGEKQGVYKSLIAKALGEREEDVEGMLPEILGELVEGQRVEMVEGMEEGGGAL</sequence>
<dbReference type="InterPro" id="IPR018004">
    <property type="entry name" value="KilA/APSES_HTH"/>
</dbReference>
<keyword evidence="6" id="KW-0175">Coiled coil</keyword>
<dbReference type="GO" id="GO:0001228">
    <property type="term" value="F:DNA-binding transcription activator activity, RNA polymerase II-specific"/>
    <property type="evidence" value="ECO:0007669"/>
    <property type="project" value="UniProtKB-ARBA"/>
</dbReference>
<reference evidence="9 10" key="1">
    <citation type="submission" date="2016-07" db="EMBL/GenBank/DDBJ databases">
        <title>Pervasive Adenine N6-methylation of Active Genes in Fungi.</title>
        <authorList>
            <consortium name="DOE Joint Genome Institute"/>
            <person name="Mondo S.J."/>
            <person name="Dannebaum R.O."/>
            <person name="Kuo R.C."/>
            <person name="Labutti K."/>
            <person name="Haridas S."/>
            <person name="Kuo A."/>
            <person name="Salamov A."/>
            <person name="Ahrendt S.R."/>
            <person name="Lipzen A."/>
            <person name="Sullivan W."/>
            <person name="Andreopoulos W.B."/>
            <person name="Clum A."/>
            <person name="Lindquist E."/>
            <person name="Daum C."/>
            <person name="Ramamoorthy G.K."/>
            <person name="Gryganskyi A."/>
            <person name="Culley D."/>
            <person name="Magnuson J.K."/>
            <person name="James T.Y."/>
            <person name="O'Malley M.A."/>
            <person name="Stajich J.E."/>
            <person name="Spatafora J.W."/>
            <person name="Visel A."/>
            <person name="Grigoriev I.V."/>
        </authorList>
    </citation>
    <scope>NUCLEOTIDE SEQUENCE [LARGE SCALE GENOMIC DNA]</scope>
    <source>
        <strain evidence="9 10">CBS 115471</strain>
    </source>
</reference>
<dbReference type="InterPro" id="IPR036770">
    <property type="entry name" value="Ankyrin_rpt-contain_sf"/>
</dbReference>
<dbReference type="Pfam" id="PF13637">
    <property type="entry name" value="Ank_4"/>
    <property type="match status" value="1"/>
</dbReference>
<dbReference type="STRING" id="1231657.A0A1Y1ZGA0"/>
<dbReference type="SMART" id="SM00248">
    <property type="entry name" value="ANK"/>
    <property type="match status" value="3"/>
</dbReference>
<keyword evidence="1" id="KW-0677">Repeat</keyword>
<feature type="region of interest" description="Disordered" evidence="7">
    <location>
        <begin position="445"/>
        <end position="489"/>
    </location>
</feature>
<evidence type="ECO:0000256" key="5">
    <source>
        <dbReference type="PROSITE-ProRule" id="PRU00023"/>
    </source>
</evidence>
<dbReference type="GO" id="GO:0030907">
    <property type="term" value="C:MBF transcription complex"/>
    <property type="evidence" value="ECO:0007669"/>
    <property type="project" value="TreeGrafter"/>
</dbReference>
<dbReference type="InterPro" id="IPR051642">
    <property type="entry name" value="SWI6-like"/>
</dbReference>
<dbReference type="Gene3D" id="1.25.40.20">
    <property type="entry name" value="Ankyrin repeat-containing domain"/>
    <property type="match status" value="1"/>
</dbReference>
<name>A0A1Y1ZGA0_9PLEO</name>
<dbReference type="InterPro" id="IPR036887">
    <property type="entry name" value="HTH_APSES_sf"/>
</dbReference>
<evidence type="ECO:0000256" key="2">
    <source>
        <dbReference type="ARBA" id="ARBA00022969"/>
    </source>
</evidence>
<organism evidence="9 10">
    <name type="scientific">Clohesyomyces aquaticus</name>
    <dbReference type="NCBI Taxonomy" id="1231657"/>
    <lineage>
        <taxon>Eukaryota</taxon>
        <taxon>Fungi</taxon>
        <taxon>Dikarya</taxon>
        <taxon>Ascomycota</taxon>
        <taxon>Pezizomycotina</taxon>
        <taxon>Dothideomycetes</taxon>
        <taxon>Pleosporomycetidae</taxon>
        <taxon>Pleosporales</taxon>
        <taxon>Lindgomycetaceae</taxon>
        <taxon>Clohesyomyces</taxon>
    </lineage>
</organism>
<proteinExistence type="predicted"/>
<feature type="coiled-coil region" evidence="6">
    <location>
        <begin position="542"/>
        <end position="590"/>
    </location>
</feature>
<dbReference type="EMBL" id="MCFA01000092">
    <property type="protein sequence ID" value="ORY09007.1"/>
    <property type="molecule type" value="Genomic_DNA"/>
</dbReference>
<evidence type="ECO:0000259" key="8">
    <source>
        <dbReference type="PROSITE" id="PS51299"/>
    </source>
</evidence>
<dbReference type="AlphaFoldDB" id="A0A1Y1ZGA0"/>
<keyword evidence="4" id="KW-0183">Conidiation</keyword>
<keyword evidence="3 5" id="KW-0040">ANK repeat</keyword>
<dbReference type="SMART" id="SM01252">
    <property type="entry name" value="KilA-N"/>
    <property type="match status" value="1"/>
</dbReference>
<dbReference type="PANTHER" id="PTHR43828">
    <property type="entry name" value="ASPARAGINASE"/>
    <property type="match status" value="1"/>
</dbReference>
<evidence type="ECO:0000256" key="3">
    <source>
        <dbReference type="ARBA" id="ARBA00023043"/>
    </source>
</evidence>
<accession>A0A1Y1ZGA0</accession>
<dbReference type="Pfam" id="PF04383">
    <property type="entry name" value="KilA-N"/>
    <property type="match status" value="1"/>
</dbReference>
<comment type="caution">
    <text evidence="9">The sequence shown here is derived from an EMBL/GenBank/DDBJ whole genome shotgun (WGS) entry which is preliminary data.</text>
</comment>
<feature type="compositionally biased region" description="Polar residues" evidence="7">
    <location>
        <begin position="474"/>
        <end position="489"/>
    </location>
</feature>
<evidence type="ECO:0000313" key="10">
    <source>
        <dbReference type="Proteomes" id="UP000193144"/>
    </source>
</evidence>
<evidence type="ECO:0000256" key="6">
    <source>
        <dbReference type="SAM" id="Coils"/>
    </source>
</evidence>
<dbReference type="GO" id="GO:0030435">
    <property type="term" value="P:sporulation resulting in formation of a cellular spore"/>
    <property type="evidence" value="ECO:0007669"/>
    <property type="project" value="UniProtKB-KW"/>
</dbReference>
<feature type="domain" description="HTH APSES-type" evidence="8">
    <location>
        <begin position="10"/>
        <end position="116"/>
    </location>
</feature>
<evidence type="ECO:0000256" key="1">
    <source>
        <dbReference type="ARBA" id="ARBA00022737"/>
    </source>
</evidence>
<dbReference type="PROSITE" id="PS50297">
    <property type="entry name" value="ANK_REP_REGION"/>
    <property type="match status" value="1"/>
</dbReference>
<feature type="repeat" description="ANK" evidence="5">
    <location>
        <begin position="277"/>
        <end position="309"/>
    </location>
</feature>
<dbReference type="Proteomes" id="UP000193144">
    <property type="component" value="Unassembled WGS sequence"/>
</dbReference>
<dbReference type="InterPro" id="IPR003163">
    <property type="entry name" value="Tscrpt_reg_HTH_APSES-type"/>
</dbReference>
<evidence type="ECO:0000256" key="7">
    <source>
        <dbReference type="SAM" id="MobiDB-lite"/>
    </source>
</evidence>
<dbReference type="SUPFAM" id="SSF48403">
    <property type="entry name" value="Ankyrin repeat"/>
    <property type="match status" value="1"/>
</dbReference>
<evidence type="ECO:0000313" key="9">
    <source>
        <dbReference type="EMBL" id="ORY09007.1"/>
    </source>
</evidence>
<dbReference type="GO" id="GO:0033309">
    <property type="term" value="C:SBF transcription complex"/>
    <property type="evidence" value="ECO:0007669"/>
    <property type="project" value="TreeGrafter"/>
</dbReference>
<feature type="region of interest" description="Disordered" evidence="7">
    <location>
        <begin position="109"/>
        <end position="136"/>
    </location>
</feature>
<dbReference type="PANTHER" id="PTHR43828:SF15">
    <property type="entry name" value="TRANSCRIPTION FACTOR MBP1"/>
    <property type="match status" value="1"/>
</dbReference>
<dbReference type="PROSITE" id="PS50088">
    <property type="entry name" value="ANK_REPEAT"/>
    <property type="match status" value="2"/>
</dbReference>
<evidence type="ECO:0000256" key="4">
    <source>
        <dbReference type="ARBA" id="ARBA00023321"/>
    </source>
</evidence>
<dbReference type="PROSITE" id="PS51299">
    <property type="entry name" value="HTH_APSES"/>
    <property type="match status" value="1"/>
</dbReference>
<gene>
    <name evidence="9" type="ORF">BCR34DRAFT_385055</name>
</gene>
<keyword evidence="10" id="KW-1185">Reference proteome</keyword>
<feature type="region of interest" description="Disordered" evidence="7">
    <location>
        <begin position="157"/>
        <end position="200"/>
    </location>
</feature>
<dbReference type="SUPFAM" id="SSF54616">
    <property type="entry name" value="DNA-binding domain of Mlu1-box binding protein MBP1"/>
    <property type="match status" value="1"/>
</dbReference>
<dbReference type="FunFam" id="3.10.260.10:FF:000001">
    <property type="entry name" value="APSES transcription factor (MbpA)"/>
    <property type="match status" value="1"/>
</dbReference>
<keyword evidence="2" id="KW-0749">Sporulation</keyword>